<dbReference type="GO" id="GO:0003756">
    <property type="term" value="F:protein disulfide isomerase activity"/>
    <property type="evidence" value="ECO:0007669"/>
    <property type="project" value="TreeGrafter"/>
</dbReference>
<evidence type="ECO:0000313" key="2">
    <source>
        <dbReference type="EMBL" id="CAI9919734.1"/>
    </source>
</evidence>
<accession>A0AA86TIK8</accession>
<sequence length="116" mass="13520">MLYLLSLVNCEIKDFTQGFSDKIQKEKLAFIKFYSPTCKACTTMKPKFEALDLEPIARKVQLIEVNCQEAHETCAKEGIQGWPNMRLYKNGVFFDRYRNVQNVEAMVDWLEGKTEL</sequence>
<dbReference type="InterPro" id="IPR013766">
    <property type="entry name" value="Thioredoxin_domain"/>
</dbReference>
<dbReference type="EMBL" id="CATOUU010000184">
    <property type="protein sequence ID" value="CAI9919734.1"/>
    <property type="molecule type" value="Genomic_DNA"/>
</dbReference>
<dbReference type="AlphaFoldDB" id="A0AA86TIK8"/>
<keyword evidence="2" id="KW-0413">Isomerase</keyword>
<dbReference type="InterPro" id="IPR051063">
    <property type="entry name" value="PDI"/>
</dbReference>
<dbReference type="Pfam" id="PF00085">
    <property type="entry name" value="Thioredoxin"/>
    <property type="match status" value="1"/>
</dbReference>
<dbReference type="CDD" id="cd02961">
    <property type="entry name" value="PDI_a_family"/>
    <property type="match status" value="1"/>
</dbReference>
<dbReference type="PANTHER" id="PTHR45672">
    <property type="entry name" value="PROTEIN DISULFIDE-ISOMERASE C17H9.14C-RELATED"/>
    <property type="match status" value="1"/>
</dbReference>
<gene>
    <name evidence="3" type="ORF">HINF_LOCUS48275</name>
    <name evidence="2" type="ORF">HINF_LOCUS7379</name>
</gene>
<dbReference type="GO" id="GO:0005783">
    <property type="term" value="C:endoplasmic reticulum"/>
    <property type="evidence" value="ECO:0007669"/>
    <property type="project" value="TreeGrafter"/>
</dbReference>
<dbReference type="GO" id="GO:0006457">
    <property type="term" value="P:protein folding"/>
    <property type="evidence" value="ECO:0007669"/>
    <property type="project" value="TreeGrafter"/>
</dbReference>
<dbReference type="SUPFAM" id="SSF52833">
    <property type="entry name" value="Thioredoxin-like"/>
    <property type="match status" value="1"/>
</dbReference>
<evidence type="ECO:0000313" key="3">
    <source>
        <dbReference type="EMBL" id="CAL6058450.1"/>
    </source>
</evidence>
<dbReference type="Gene3D" id="3.40.30.10">
    <property type="entry name" value="Glutaredoxin"/>
    <property type="match status" value="1"/>
</dbReference>
<name>A0AA86TIK8_9EUKA</name>
<proteinExistence type="predicted"/>
<keyword evidence="4" id="KW-1185">Reference proteome</keyword>
<reference evidence="2" key="1">
    <citation type="submission" date="2023-06" db="EMBL/GenBank/DDBJ databases">
        <authorList>
            <person name="Kurt Z."/>
        </authorList>
    </citation>
    <scope>NUCLEOTIDE SEQUENCE</scope>
</reference>
<dbReference type="PROSITE" id="PS51352">
    <property type="entry name" value="THIOREDOXIN_2"/>
    <property type="match status" value="1"/>
</dbReference>
<reference evidence="3 4" key="2">
    <citation type="submission" date="2024-07" db="EMBL/GenBank/DDBJ databases">
        <authorList>
            <person name="Akdeniz Z."/>
        </authorList>
    </citation>
    <scope>NUCLEOTIDE SEQUENCE [LARGE SCALE GENOMIC DNA]</scope>
</reference>
<organism evidence="2">
    <name type="scientific">Hexamita inflata</name>
    <dbReference type="NCBI Taxonomy" id="28002"/>
    <lineage>
        <taxon>Eukaryota</taxon>
        <taxon>Metamonada</taxon>
        <taxon>Diplomonadida</taxon>
        <taxon>Hexamitidae</taxon>
        <taxon>Hexamitinae</taxon>
        <taxon>Hexamita</taxon>
    </lineage>
</organism>
<evidence type="ECO:0000313" key="4">
    <source>
        <dbReference type="Proteomes" id="UP001642409"/>
    </source>
</evidence>
<dbReference type="EMBL" id="CAXDID020000221">
    <property type="protein sequence ID" value="CAL6058450.1"/>
    <property type="molecule type" value="Genomic_DNA"/>
</dbReference>
<dbReference type="Proteomes" id="UP001642409">
    <property type="component" value="Unassembled WGS sequence"/>
</dbReference>
<dbReference type="InterPro" id="IPR036249">
    <property type="entry name" value="Thioredoxin-like_sf"/>
</dbReference>
<protein>
    <submittedName>
        <fullName evidence="2">Protein disulfide isomerase PDI5</fullName>
    </submittedName>
    <submittedName>
        <fullName evidence="3">Protein_disulfide isomerase PDI5</fullName>
    </submittedName>
</protein>
<comment type="caution">
    <text evidence="2">The sequence shown here is derived from an EMBL/GenBank/DDBJ whole genome shotgun (WGS) entry which is preliminary data.</text>
</comment>
<feature type="domain" description="Thioredoxin" evidence="1">
    <location>
        <begin position="1"/>
        <end position="115"/>
    </location>
</feature>
<evidence type="ECO:0000259" key="1">
    <source>
        <dbReference type="PROSITE" id="PS51352"/>
    </source>
</evidence>